<evidence type="ECO:0000256" key="1">
    <source>
        <dbReference type="ARBA" id="ARBA00004236"/>
    </source>
</evidence>
<comment type="catalytic activity">
    <reaction evidence="17">
        <text>[GlcNAc-(1-&gt;4)-Mur2Ac(oyl-L-Ala-gamma-D-Glu-L-Lys-D-Ala-D-Ala)](n)-di-trans,octa-cis-undecaprenyl diphosphate + beta-D-GlcNAc-(1-&gt;4)-Mur2Ac(oyl-L-Ala-gamma-D-Glu-L-Lys-D-Ala-D-Ala)-di-trans,octa-cis-undecaprenyl diphosphate = [GlcNAc-(1-&gt;4)-Mur2Ac(oyl-L-Ala-gamma-D-Glu-L-Lys-D-Ala-D-Ala)](n+1)-di-trans,octa-cis-undecaprenyl diphosphate + di-trans,octa-cis-undecaprenyl diphosphate + H(+)</text>
        <dbReference type="Rhea" id="RHEA:23708"/>
        <dbReference type="Rhea" id="RHEA-COMP:9602"/>
        <dbReference type="Rhea" id="RHEA-COMP:9603"/>
        <dbReference type="ChEBI" id="CHEBI:15378"/>
        <dbReference type="ChEBI" id="CHEBI:58405"/>
        <dbReference type="ChEBI" id="CHEBI:60033"/>
        <dbReference type="ChEBI" id="CHEBI:78435"/>
        <dbReference type="EC" id="2.4.99.28"/>
    </reaction>
</comment>
<evidence type="ECO:0000256" key="9">
    <source>
        <dbReference type="ARBA" id="ARBA00022801"/>
    </source>
</evidence>
<reference evidence="21" key="1">
    <citation type="journal article" date="2020" name="mSystems">
        <title>Genome- and Community-Level Interaction Insights into Carbon Utilization and Element Cycling Functions of Hydrothermarchaeota in Hydrothermal Sediment.</title>
        <authorList>
            <person name="Zhou Z."/>
            <person name="Liu Y."/>
            <person name="Xu W."/>
            <person name="Pan J."/>
            <person name="Luo Z.H."/>
            <person name="Li M."/>
        </authorList>
    </citation>
    <scope>NUCLEOTIDE SEQUENCE [LARGE SCALE GENOMIC DNA]</scope>
    <source>
        <strain evidence="21">SpSt-961</strain>
    </source>
</reference>
<dbReference type="AlphaFoldDB" id="A0A7V3RI76"/>
<comment type="subcellular location">
    <subcellularLocation>
        <location evidence="1">Cell membrane</location>
    </subcellularLocation>
</comment>
<keyword evidence="6" id="KW-0328">Glycosyltransferase</keyword>
<comment type="caution">
    <text evidence="21">The sequence shown here is derived from an EMBL/GenBank/DDBJ whole genome shotgun (WGS) entry which is preliminary data.</text>
</comment>
<dbReference type="GO" id="GO:0009252">
    <property type="term" value="P:peptidoglycan biosynthetic process"/>
    <property type="evidence" value="ECO:0007669"/>
    <property type="project" value="UniProtKB-KW"/>
</dbReference>
<keyword evidence="15" id="KW-0961">Cell wall biogenesis/degradation</keyword>
<evidence type="ECO:0000256" key="18">
    <source>
        <dbReference type="SAM" id="Phobius"/>
    </source>
</evidence>
<evidence type="ECO:0000256" key="15">
    <source>
        <dbReference type="ARBA" id="ARBA00023316"/>
    </source>
</evidence>
<dbReference type="EC" id="2.4.99.28" evidence="16"/>
<dbReference type="GO" id="GO:0071555">
    <property type="term" value="P:cell wall organization"/>
    <property type="evidence" value="ECO:0007669"/>
    <property type="project" value="UniProtKB-KW"/>
</dbReference>
<evidence type="ECO:0000256" key="17">
    <source>
        <dbReference type="ARBA" id="ARBA00049902"/>
    </source>
</evidence>
<dbReference type="NCBIfam" id="TIGR02074">
    <property type="entry name" value="PBP_1a_fam"/>
    <property type="match status" value="1"/>
</dbReference>
<dbReference type="EMBL" id="DTOZ01000172">
    <property type="protein sequence ID" value="HGE78723.1"/>
    <property type="molecule type" value="Genomic_DNA"/>
</dbReference>
<dbReference type="InterPro" id="IPR050396">
    <property type="entry name" value="Glycosyltr_51/Transpeptidase"/>
</dbReference>
<dbReference type="InterPro" id="IPR001460">
    <property type="entry name" value="PCN-bd_Tpept"/>
</dbReference>
<dbReference type="Gene3D" id="3.40.710.10">
    <property type="entry name" value="DD-peptidase/beta-lactamase superfamily"/>
    <property type="match status" value="1"/>
</dbReference>
<evidence type="ECO:0000256" key="12">
    <source>
        <dbReference type="ARBA" id="ARBA00022989"/>
    </source>
</evidence>
<evidence type="ECO:0000256" key="10">
    <source>
        <dbReference type="ARBA" id="ARBA00022960"/>
    </source>
</evidence>
<dbReference type="Gene3D" id="1.10.3810.10">
    <property type="entry name" value="Biosynthetic peptidoglycan transglycosylase-like"/>
    <property type="match status" value="1"/>
</dbReference>
<dbReference type="PANTHER" id="PTHR32282">
    <property type="entry name" value="BINDING PROTEIN TRANSPEPTIDASE, PUTATIVE-RELATED"/>
    <property type="match status" value="1"/>
</dbReference>
<keyword evidence="10" id="KW-0133">Cell shape</keyword>
<evidence type="ECO:0000259" key="19">
    <source>
        <dbReference type="Pfam" id="PF00905"/>
    </source>
</evidence>
<dbReference type="GO" id="GO:0005886">
    <property type="term" value="C:plasma membrane"/>
    <property type="evidence" value="ECO:0007669"/>
    <property type="project" value="UniProtKB-SubCell"/>
</dbReference>
<dbReference type="InterPro" id="IPR023346">
    <property type="entry name" value="Lysozyme-like_dom_sf"/>
</dbReference>
<keyword evidence="13 18" id="KW-0472">Membrane</keyword>
<dbReference type="InterPro" id="IPR012338">
    <property type="entry name" value="Beta-lactam/transpept-like"/>
</dbReference>
<keyword evidence="14" id="KW-0511">Multifunctional enzyme</keyword>
<proteinExistence type="predicted"/>
<evidence type="ECO:0000256" key="4">
    <source>
        <dbReference type="ARBA" id="ARBA00022645"/>
    </source>
</evidence>
<evidence type="ECO:0000256" key="6">
    <source>
        <dbReference type="ARBA" id="ARBA00022676"/>
    </source>
</evidence>
<keyword evidence="11" id="KW-0573">Peptidoglycan synthesis</keyword>
<dbReference type="Pfam" id="PF00905">
    <property type="entry name" value="Transpeptidase"/>
    <property type="match status" value="1"/>
</dbReference>
<evidence type="ECO:0000256" key="2">
    <source>
        <dbReference type="ARBA" id="ARBA00004752"/>
    </source>
</evidence>
<keyword evidence="9" id="KW-0378">Hydrolase</keyword>
<dbReference type="GO" id="GO:0004180">
    <property type="term" value="F:carboxypeptidase activity"/>
    <property type="evidence" value="ECO:0007669"/>
    <property type="project" value="UniProtKB-KW"/>
</dbReference>
<dbReference type="GO" id="GO:0008955">
    <property type="term" value="F:peptidoglycan glycosyltransferase activity"/>
    <property type="evidence" value="ECO:0007669"/>
    <property type="project" value="UniProtKB-EC"/>
</dbReference>
<feature type="domain" description="Penicillin-binding protein transpeptidase" evidence="19">
    <location>
        <begin position="355"/>
        <end position="627"/>
    </location>
</feature>
<gene>
    <name evidence="21" type="ORF">ENX68_06995</name>
</gene>
<dbReference type="FunFam" id="1.10.3810.10:FF:000003">
    <property type="entry name" value="Penicillin-binding protein 1a"/>
    <property type="match status" value="1"/>
</dbReference>
<dbReference type="Pfam" id="PF00912">
    <property type="entry name" value="Transgly"/>
    <property type="match status" value="1"/>
</dbReference>
<dbReference type="InterPro" id="IPR036950">
    <property type="entry name" value="PBP_transglycosylase"/>
</dbReference>
<evidence type="ECO:0000256" key="7">
    <source>
        <dbReference type="ARBA" id="ARBA00022679"/>
    </source>
</evidence>
<organism evidence="21">
    <name type="scientific">candidate division WOR-3 bacterium</name>
    <dbReference type="NCBI Taxonomy" id="2052148"/>
    <lineage>
        <taxon>Bacteria</taxon>
        <taxon>Bacteria division WOR-3</taxon>
    </lineage>
</organism>
<keyword evidence="7" id="KW-0808">Transferase</keyword>
<accession>A0A7V3RI76</accession>
<keyword evidence="4" id="KW-0121">Carboxypeptidase</keyword>
<dbReference type="InterPro" id="IPR001264">
    <property type="entry name" value="Glyco_trans_51"/>
</dbReference>
<dbReference type="GO" id="GO:0008658">
    <property type="term" value="F:penicillin binding"/>
    <property type="evidence" value="ECO:0007669"/>
    <property type="project" value="InterPro"/>
</dbReference>
<dbReference type="SUPFAM" id="SSF53955">
    <property type="entry name" value="Lysozyme-like"/>
    <property type="match status" value="1"/>
</dbReference>
<sequence length="705" mass="80232">MKRYTCLMPGPKMPSNKKKHRLHWIIIILGSTIAGFLIGLYIQVVHDLPPAEAISFYTPPYSTKVYDDQDSLLAEFFIERREIASLAEVPEYLKKGFICIEDKTFYKHWGVDIKAIFRAIFVNILHLRAAQGSSTITMQLARNMFLTQEKTLLRKLKEIALAIRIERAYTKDEILERYLNQVNFGQGRYGVATAARYYFNKDVSKLTLSESALLVALPKSPEYLSPYRYPERAKARRNLVLKQMYKDHIISEEEYKRAINEPLNVVEHSDTNKVGEYFVEEIRRYLELKYGAEFLYRSGANIYTTINRNIQRIAEDVLEKHLQKIEKDYKFKVTKAKVDSLGLPDTISSTPYLQGAILIVDHKKGEVKAMVGGRDFRQSKFNRSTQAKRQTGSSFKVFVFLTALDNGFTPADLVLDLPIVLEIPGPDSIYRPANYDHKFLGPITMRKALALSRNLVAVRLIRTVGPDLVMKYAYDLGIKSKLQPVVSLALGSCEVSLAELVQAFSTIANLGEEKEFIMIRKITSQDGTIIELNTPKTERKLSEQICYLMVNLMRSVVDEGTGYEIRKYYQGPAAGKTGTTDNYSDAWFIGFTPHYTAGVWVGFDDNKTIFRGATGGVVSAPIWGEIISKIDTLINDDFPVPDGIIWCKICPKSGLLANEYCPQPREEPFIKGTEPKEFCNIHTFETKLRGEEEFEKLDRSALQGY</sequence>
<keyword evidence="12 18" id="KW-1133">Transmembrane helix</keyword>
<keyword evidence="3" id="KW-1003">Cell membrane</keyword>
<evidence type="ECO:0000256" key="13">
    <source>
        <dbReference type="ARBA" id="ARBA00023136"/>
    </source>
</evidence>
<evidence type="ECO:0000256" key="3">
    <source>
        <dbReference type="ARBA" id="ARBA00022475"/>
    </source>
</evidence>
<comment type="pathway">
    <text evidence="2">Cell wall biogenesis; peptidoglycan biosynthesis.</text>
</comment>
<evidence type="ECO:0000313" key="21">
    <source>
        <dbReference type="EMBL" id="HGE78723.1"/>
    </source>
</evidence>
<dbReference type="GO" id="GO:0006508">
    <property type="term" value="P:proteolysis"/>
    <property type="evidence" value="ECO:0007669"/>
    <property type="project" value="UniProtKB-KW"/>
</dbReference>
<evidence type="ECO:0000256" key="14">
    <source>
        <dbReference type="ARBA" id="ARBA00023268"/>
    </source>
</evidence>
<dbReference type="PANTHER" id="PTHR32282:SF11">
    <property type="entry name" value="PENICILLIN-BINDING PROTEIN 1B"/>
    <property type="match status" value="1"/>
</dbReference>
<dbReference type="GO" id="GO:0008360">
    <property type="term" value="P:regulation of cell shape"/>
    <property type="evidence" value="ECO:0007669"/>
    <property type="project" value="UniProtKB-KW"/>
</dbReference>
<name>A0A7V3RI76_UNCW3</name>
<dbReference type="GO" id="GO:0030288">
    <property type="term" value="C:outer membrane-bounded periplasmic space"/>
    <property type="evidence" value="ECO:0007669"/>
    <property type="project" value="TreeGrafter"/>
</dbReference>
<keyword evidence="8 18" id="KW-0812">Transmembrane</keyword>
<dbReference type="SUPFAM" id="SSF56601">
    <property type="entry name" value="beta-lactamase/transpeptidase-like"/>
    <property type="match status" value="1"/>
</dbReference>
<protein>
    <recommendedName>
        <fullName evidence="16">peptidoglycan glycosyltransferase</fullName>
        <ecNumber evidence="16">2.4.99.28</ecNumber>
    </recommendedName>
</protein>
<feature type="transmembrane region" description="Helical" evidence="18">
    <location>
        <begin position="21"/>
        <end position="42"/>
    </location>
</feature>
<evidence type="ECO:0000256" key="11">
    <source>
        <dbReference type="ARBA" id="ARBA00022984"/>
    </source>
</evidence>
<evidence type="ECO:0000256" key="16">
    <source>
        <dbReference type="ARBA" id="ARBA00044770"/>
    </source>
</evidence>
<evidence type="ECO:0000259" key="20">
    <source>
        <dbReference type="Pfam" id="PF00912"/>
    </source>
</evidence>
<evidence type="ECO:0000256" key="8">
    <source>
        <dbReference type="ARBA" id="ARBA00022692"/>
    </source>
</evidence>
<keyword evidence="5" id="KW-0645">Protease</keyword>
<feature type="domain" description="Glycosyl transferase family 51" evidence="20">
    <location>
        <begin position="74"/>
        <end position="244"/>
    </location>
</feature>
<evidence type="ECO:0000256" key="5">
    <source>
        <dbReference type="ARBA" id="ARBA00022670"/>
    </source>
</evidence>